<dbReference type="RefSeq" id="WP_247066911.1">
    <property type="nucleotide sequence ID" value="NZ_CP094848.1"/>
</dbReference>
<evidence type="ECO:0000313" key="3">
    <source>
        <dbReference type="Proteomes" id="UP001202887"/>
    </source>
</evidence>
<feature type="domain" description="DUF218" evidence="1">
    <location>
        <begin position="222"/>
        <end position="332"/>
    </location>
</feature>
<dbReference type="PANTHER" id="PTHR30336">
    <property type="entry name" value="INNER MEMBRANE PROTEIN, PROBABLE PERMEASE"/>
    <property type="match status" value="1"/>
</dbReference>
<dbReference type="Pfam" id="PF02698">
    <property type="entry name" value="DUF218"/>
    <property type="match status" value="1"/>
</dbReference>
<dbReference type="Proteomes" id="UP001202887">
    <property type="component" value="Unassembled WGS sequence"/>
</dbReference>
<dbReference type="PANTHER" id="PTHR30336:SF20">
    <property type="entry name" value="DUF218 DOMAIN-CONTAINING PROTEIN"/>
    <property type="match status" value="1"/>
</dbReference>
<organism evidence="2 3">
    <name type="scientific">Novacetimonas hansenii</name>
    <name type="common">Komagataeibacter hansenii</name>
    <dbReference type="NCBI Taxonomy" id="436"/>
    <lineage>
        <taxon>Bacteria</taxon>
        <taxon>Pseudomonadati</taxon>
        <taxon>Pseudomonadota</taxon>
        <taxon>Alphaproteobacteria</taxon>
        <taxon>Acetobacterales</taxon>
        <taxon>Acetobacteraceae</taxon>
        <taxon>Novacetimonas</taxon>
    </lineage>
</organism>
<protein>
    <submittedName>
        <fullName evidence="2">YdcF family protein</fullName>
    </submittedName>
</protein>
<gene>
    <name evidence="2" type="ORF">K1W68_07945</name>
</gene>
<evidence type="ECO:0000259" key="1">
    <source>
        <dbReference type="Pfam" id="PF02698"/>
    </source>
</evidence>
<dbReference type="GO" id="GO:0005886">
    <property type="term" value="C:plasma membrane"/>
    <property type="evidence" value="ECO:0007669"/>
    <property type="project" value="TreeGrafter"/>
</dbReference>
<name>A0AAW5EQC4_NOVHA</name>
<proteinExistence type="predicted"/>
<dbReference type="InterPro" id="IPR051599">
    <property type="entry name" value="Cell_Envelope_Assoc"/>
</dbReference>
<dbReference type="EMBL" id="JAIBCX010000016">
    <property type="protein sequence ID" value="MCJ8353919.1"/>
    <property type="molecule type" value="Genomic_DNA"/>
</dbReference>
<accession>A0AAW5EQC4</accession>
<dbReference type="AlphaFoldDB" id="A0AAW5EQC4"/>
<sequence length="386" mass="43375">MGSLSVSLPAVAQELPQIHDHVTESLQRRIFPQISAMIADAGWRKIFFSDQNIQKILQDRRARFSDITKCIPAPHCVVEAWKITPDERRIIGEVLGQISSHLPVSRGYGISQWEHDADAINYILSVYGEGSPPHYPHIDAMTQDTTSKDFNQLISGLQLQELQTWPQQDMDIFSAPLRYAAILLDMNDRDDAIHFPMLWQTWNAPALHLAQNLDWRHYPYTAIIVPGAGPEAQGVSLSAMGKLRLMLAVDAFRKKQAPFILVSGGAVHPAQTHYVEAQEMRRELISRFGIAERNIIIEPYARHTTTNLRNASRLLATMNAPRQQPSLIVTDQDQSAYIASQTFAQRNLRELGCAPGVLDARISLFAIPFHPDVHCNVTDPMDPLDP</sequence>
<comment type="caution">
    <text evidence="2">The sequence shown here is derived from an EMBL/GenBank/DDBJ whole genome shotgun (WGS) entry which is preliminary data.</text>
</comment>
<dbReference type="InterPro" id="IPR003848">
    <property type="entry name" value="DUF218"/>
</dbReference>
<evidence type="ECO:0000313" key="2">
    <source>
        <dbReference type="EMBL" id="MCJ8353919.1"/>
    </source>
</evidence>
<dbReference type="CDD" id="cd06259">
    <property type="entry name" value="YdcF-like"/>
    <property type="match status" value="1"/>
</dbReference>
<dbReference type="Gene3D" id="3.40.50.620">
    <property type="entry name" value="HUPs"/>
    <property type="match status" value="1"/>
</dbReference>
<dbReference type="InterPro" id="IPR014729">
    <property type="entry name" value="Rossmann-like_a/b/a_fold"/>
</dbReference>
<reference evidence="2" key="1">
    <citation type="journal article" date="2021" name="Polymers (Basel)">
        <title>Highly Stretchable Bacterial Cellulose Produced by Komagataeibacter hansenii SI1.</title>
        <authorList>
            <person name="Cielecka I."/>
            <person name="Ryngajllo M."/>
            <person name="Maniukiewicz W."/>
            <person name="Bielecki S."/>
        </authorList>
    </citation>
    <scope>NUCLEOTIDE SEQUENCE</scope>
    <source>
        <strain evidence="2">SI1</strain>
    </source>
</reference>
<reference evidence="2" key="2">
    <citation type="submission" date="2022-03" db="EMBL/GenBank/DDBJ databases">
        <authorList>
            <person name="Ryngajllo M."/>
            <person name="Jacek P."/>
            <person name="Kubiak K."/>
        </authorList>
    </citation>
    <scope>NUCLEOTIDE SEQUENCE</scope>
    <source>
        <strain evidence="2">SI1</strain>
    </source>
</reference>